<dbReference type="GO" id="GO:0046872">
    <property type="term" value="F:metal ion binding"/>
    <property type="evidence" value="ECO:0007669"/>
    <property type="project" value="TreeGrafter"/>
</dbReference>
<dbReference type="EMBL" id="MHKQ01000026">
    <property type="protein sequence ID" value="OGY93236.1"/>
    <property type="molecule type" value="Genomic_DNA"/>
</dbReference>
<dbReference type="GO" id="GO:0051082">
    <property type="term" value="F:unfolded protein binding"/>
    <property type="evidence" value="ECO:0007669"/>
    <property type="project" value="TreeGrafter"/>
</dbReference>
<dbReference type="PRINTS" id="PR00297">
    <property type="entry name" value="CHAPERONIN10"/>
</dbReference>
<comment type="subunit">
    <text evidence="3">Heptamer of 7 subunits arranged in a ring. Interacts with the chaperonin GroEL.</text>
</comment>
<keyword evidence="3" id="KW-0963">Cytoplasm</keyword>
<dbReference type="GO" id="GO:0044183">
    <property type="term" value="F:protein folding chaperone"/>
    <property type="evidence" value="ECO:0007669"/>
    <property type="project" value="InterPro"/>
</dbReference>
<dbReference type="FunFam" id="2.30.33.40:FF:000001">
    <property type="entry name" value="10 kDa chaperonin"/>
    <property type="match status" value="1"/>
</dbReference>
<evidence type="ECO:0000256" key="4">
    <source>
        <dbReference type="RuleBase" id="RU000535"/>
    </source>
</evidence>
<dbReference type="Pfam" id="PF00166">
    <property type="entry name" value="Cpn10"/>
    <property type="match status" value="1"/>
</dbReference>
<dbReference type="InterPro" id="IPR020818">
    <property type="entry name" value="Chaperonin_GroES"/>
</dbReference>
<comment type="function">
    <text evidence="3 4">Together with the chaperonin GroEL, plays an essential role in assisting protein folding. The GroEL-GroES system forms a nano-cage that allows encapsulation of the non-native substrate proteins and provides a physical environment optimized to promote and accelerate protein folding. GroES binds to the apical surface of the GroEL ring, thereby capping the opening of the GroEL channel.</text>
</comment>
<protein>
    <recommendedName>
        <fullName evidence="3">Co-chaperonin GroES</fullName>
    </recommendedName>
    <alternativeName>
        <fullName evidence="3">10 kDa chaperonin</fullName>
    </alternativeName>
    <alternativeName>
        <fullName evidence="3">Chaperonin-10</fullName>
        <shortName evidence="3">Cpn10</shortName>
    </alternativeName>
</protein>
<dbReference type="GO" id="GO:0005524">
    <property type="term" value="F:ATP binding"/>
    <property type="evidence" value="ECO:0007669"/>
    <property type="project" value="InterPro"/>
</dbReference>
<reference evidence="5 6" key="1">
    <citation type="journal article" date="2016" name="Nat. Commun.">
        <title>Thousands of microbial genomes shed light on interconnected biogeochemical processes in an aquifer system.</title>
        <authorList>
            <person name="Anantharaman K."/>
            <person name="Brown C.T."/>
            <person name="Hug L.A."/>
            <person name="Sharon I."/>
            <person name="Castelle C.J."/>
            <person name="Probst A.J."/>
            <person name="Thomas B.C."/>
            <person name="Singh A."/>
            <person name="Wilkins M.J."/>
            <person name="Karaoz U."/>
            <person name="Brodie E.L."/>
            <person name="Williams K.H."/>
            <person name="Hubbard S.S."/>
            <person name="Banfield J.F."/>
        </authorList>
    </citation>
    <scope>NUCLEOTIDE SEQUENCE [LARGE SCALE GENOMIC DNA]</scope>
</reference>
<keyword evidence="2 3" id="KW-0143">Chaperone</keyword>
<comment type="similarity">
    <text evidence="1 3 4">Belongs to the GroES chaperonin family.</text>
</comment>
<evidence type="ECO:0000256" key="2">
    <source>
        <dbReference type="ARBA" id="ARBA00023186"/>
    </source>
</evidence>
<evidence type="ECO:0000256" key="1">
    <source>
        <dbReference type="ARBA" id="ARBA00006975"/>
    </source>
</evidence>
<dbReference type="HAMAP" id="MF_00580">
    <property type="entry name" value="CH10"/>
    <property type="match status" value="1"/>
</dbReference>
<dbReference type="InterPro" id="IPR011032">
    <property type="entry name" value="GroES-like_sf"/>
</dbReference>
<gene>
    <name evidence="3" type="primary">groES</name>
    <name evidence="3" type="synonym">groS</name>
    <name evidence="5" type="ORF">A2406_03430</name>
</gene>
<dbReference type="AlphaFoldDB" id="A0A1G2BWB1"/>
<sequence>MNLRPLGDRVIVQALPKEETTKAGIILPDSVNKEKRMEGKLVAIGSGEKISKFGLSTGQKVVFSEYGGSEIKIDGQEYKILNHDDLLAVVE</sequence>
<dbReference type="SUPFAM" id="SSF50129">
    <property type="entry name" value="GroES-like"/>
    <property type="match status" value="1"/>
</dbReference>
<dbReference type="Proteomes" id="UP000177626">
    <property type="component" value="Unassembled WGS sequence"/>
</dbReference>
<dbReference type="InterPro" id="IPR037124">
    <property type="entry name" value="Chaperonin_GroES_sf"/>
</dbReference>
<dbReference type="NCBIfam" id="NF001531">
    <property type="entry name" value="PRK00364.2-2"/>
    <property type="match status" value="1"/>
</dbReference>
<dbReference type="CDD" id="cd00320">
    <property type="entry name" value="cpn10"/>
    <property type="match status" value="1"/>
</dbReference>
<dbReference type="Gene3D" id="2.30.33.40">
    <property type="entry name" value="GroES chaperonin"/>
    <property type="match status" value="1"/>
</dbReference>
<evidence type="ECO:0000256" key="3">
    <source>
        <dbReference type="HAMAP-Rule" id="MF_00580"/>
    </source>
</evidence>
<comment type="subcellular location">
    <subcellularLocation>
        <location evidence="3">Cytoplasm</location>
    </subcellularLocation>
</comment>
<dbReference type="PANTHER" id="PTHR10772:SF63">
    <property type="entry name" value="20 KDA CHAPERONIN, CHLOROPLASTIC"/>
    <property type="match status" value="1"/>
</dbReference>
<dbReference type="SMART" id="SM00883">
    <property type="entry name" value="Cpn10"/>
    <property type="match status" value="1"/>
</dbReference>
<accession>A0A1G2BWB1</accession>
<proteinExistence type="inferred from homology"/>
<organism evidence="5 6">
    <name type="scientific">Candidatus Komeilibacteria bacterium RIFOXYC1_FULL_37_11</name>
    <dbReference type="NCBI Taxonomy" id="1798555"/>
    <lineage>
        <taxon>Bacteria</taxon>
        <taxon>Candidatus Komeiliibacteriota</taxon>
    </lineage>
</organism>
<name>A0A1G2BWB1_9BACT</name>
<evidence type="ECO:0000313" key="5">
    <source>
        <dbReference type="EMBL" id="OGY93236.1"/>
    </source>
</evidence>
<dbReference type="GO" id="GO:0005737">
    <property type="term" value="C:cytoplasm"/>
    <property type="evidence" value="ECO:0007669"/>
    <property type="project" value="UniProtKB-SubCell"/>
</dbReference>
<dbReference type="GO" id="GO:0051087">
    <property type="term" value="F:protein-folding chaperone binding"/>
    <property type="evidence" value="ECO:0007669"/>
    <property type="project" value="TreeGrafter"/>
</dbReference>
<comment type="caution">
    <text evidence="5">The sequence shown here is derived from an EMBL/GenBank/DDBJ whole genome shotgun (WGS) entry which is preliminary data.</text>
</comment>
<evidence type="ECO:0000313" key="6">
    <source>
        <dbReference type="Proteomes" id="UP000177626"/>
    </source>
</evidence>
<dbReference type="PANTHER" id="PTHR10772">
    <property type="entry name" value="10 KDA HEAT SHOCK PROTEIN"/>
    <property type="match status" value="1"/>
</dbReference>